<feature type="transmembrane region" description="Helical" evidence="1">
    <location>
        <begin position="110"/>
        <end position="132"/>
    </location>
</feature>
<evidence type="ECO:0000313" key="2">
    <source>
        <dbReference type="EMBL" id="MDT0594261.1"/>
    </source>
</evidence>
<dbReference type="PANTHER" id="PTHR40076:SF1">
    <property type="entry name" value="MEMBRANE PROTEIN"/>
    <property type="match status" value="1"/>
</dbReference>
<accession>A0ABU2ZPB4</accession>
<feature type="transmembrane region" description="Helical" evidence="1">
    <location>
        <begin position="139"/>
        <end position="162"/>
    </location>
</feature>
<name>A0ABU2ZPB4_9ALTE</name>
<keyword evidence="1" id="KW-0812">Transmembrane</keyword>
<feature type="transmembrane region" description="Helical" evidence="1">
    <location>
        <begin position="182"/>
        <end position="211"/>
    </location>
</feature>
<keyword evidence="3" id="KW-1185">Reference proteome</keyword>
<keyword evidence="1" id="KW-1133">Transmembrane helix</keyword>
<evidence type="ECO:0000313" key="3">
    <source>
        <dbReference type="Proteomes" id="UP001253545"/>
    </source>
</evidence>
<reference evidence="2 3" key="1">
    <citation type="submission" date="2023-09" db="EMBL/GenBank/DDBJ databases">
        <authorList>
            <person name="Rey-Velasco X."/>
        </authorList>
    </citation>
    <scope>NUCLEOTIDE SEQUENCE [LARGE SCALE GENOMIC DNA]</scope>
    <source>
        <strain evidence="2 3">P117</strain>
    </source>
</reference>
<dbReference type="PANTHER" id="PTHR40076">
    <property type="entry name" value="MEMBRANE PROTEIN-RELATED"/>
    <property type="match status" value="1"/>
</dbReference>
<keyword evidence="1" id="KW-0472">Membrane</keyword>
<sequence length="247" mass="27633">MNAIKPTFSGFNPDYKFDIKNIFEQGNALTKQNIFLLARALVMIISLGVVVILILFDAYGISDIAKIASGEIVLTIAQQLGIDLSLTVVLAPLWTGISMAAVFSNRSINIPFSSIFVFFKLLPLVAIAYLLINTSFEIGLRLLVIPGFYIFVATTFTLILIADKGLRPFQAIWWSVKAVNHYIVPMLVIFSCFFLMLILVFFTFGLAYLYVGPLFFNVKAILYEAIFCHESILEERNVKSEQGVFDA</sequence>
<gene>
    <name evidence="2" type="ORF">RM552_05340</name>
</gene>
<proteinExistence type="predicted"/>
<feature type="transmembrane region" description="Helical" evidence="1">
    <location>
        <begin position="80"/>
        <end position="104"/>
    </location>
</feature>
<evidence type="ECO:0000256" key="1">
    <source>
        <dbReference type="SAM" id="Phobius"/>
    </source>
</evidence>
<comment type="caution">
    <text evidence="2">The sequence shown here is derived from an EMBL/GenBank/DDBJ whole genome shotgun (WGS) entry which is preliminary data.</text>
</comment>
<dbReference type="EMBL" id="JAVRHX010000001">
    <property type="protein sequence ID" value="MDT0594261.1"/>
    <property type="molecule type" value="Genomic_DNA"/>
</dbReference>
<dbReference type="RefSeq" id="WP_311367741.1">
    <property type="nucleotide sequence ID" value="NZ_JAVRHX010000001.1"/>
</dbReference>
<organism evidence="2 3">
    <name type="scientific">Glaciecola petra</name>
    <dbReference type="NCBI Taxonomy" id="3075602"/>
    <lineage>
        <taxon>Bacteria</taxon>
        <taxon>Pseudomonadati</taxon>
        <taxon>Pseudomonadota</taxon>
        <taxon>Gammaproteobacteria</taxon>
        <taxon>Alteromonadales</taxon>
        <taxon>Alteromonadaceae</taxon>
        <taxon>Glaciecola</taxon>
    </lineage>
</organism>
<feature type="transmembrane region" description="Helical" evidence="1">
    <location>
        <begin position="34"/>
        <end position="59"/>
    </location>
</feature>
<dbReference type="Proteomes" id="UP001253545">
    <property type="component" value="Unassembled WGS sequence"/>
</dbReference>
<protein>
    <submittedName>
        <fullName evidence="2">Uncharacterized protein</fullName>
    </submittedName>
</protein>
<dbReference type="InterPro" id="IPR010380">
    <property type="entry name" value="DUF975"/>
</dbReference>